<evidence type="ECO:0008006" key="4">
    <source>
        <dbReference type="Google" id="ProtNLM"/>
    </source>
</evidence>
<sequence>MTPTVRGKTSEIWEYFRPTGKRVVCTLCQTSLGNTQELFKTFGAGFSLLHITSGAPKMRSQKRRRQQSSPPSPQLRDKL</sequence>
<name>A0A6A5FRC7_PERFL</name>
<dbReference type="Proteomes" id="UP000465112">
    <property type="component" value="Chromosome 2"/>
</dbReference>
<evidence type="ECO:0000313" key="3">
    <source>
        <dbReference type="Proteomes" id="UP000465112"/>
    </source>
</evidence>
<organism evidence="2 3">
    <name type="scientific">Perca fluviatilis</name>
    <name type="common">European perch</name>
    <dbReference type="NCBI Taxonomy" id="8168"/>
    <lineage>
        <taxon>Eukaryota</taxon>
        <taxon>Metazoa</taxon>
        <taxon>Chordata</taxon>
        <taxon>Craniata</taxon>
        <taxon>Vertebrata</taxon>
        <taxon>Euteleostomi</taxon>
        <taxon>Actinopterygii</taxon>
        <taxon>Neopterygii</taxon>
        <taxon>Teleostei</taxon>
        <taxon>Neoteleostei</taxon>
        <taxon>Acanthomorphata</taxon>
        <taxon>Eupercaria</taxon>
        <taxon>Perciformes</taxon>
        <taxon>Percoidei</taxon>
        <taxon>Percidae</taxon>
        <taxon>Percinae</taxon>
        <taxon>Perca</taxon>
    </lineage>
</organism>
<feature type="region of interest" description="Disordered" evidence="1">
    <location>
        <begin position="54"/>
        <end position="79"/>
    </location>
</feature>
<protein>
    <recommendedName>
        <fullName evidence="4">BED-type domain-containing protein</fullName>
    </recommendedName>
</protein>
<evidence type="ECO:0000313" key="2">
    <source>
        <dbReference type="EMBL" id="KAF1394382.1"/>
    </source>
</evidence>
<proteinExistence type="predicted"/>
<accession>A0A6A5FRC7</accession>
<comment type="caution">
    <text evidence="2">The sequence shown here is derived from an EMBL/GenBank/DDBJ whole genome shotgun (WGS) entry which is preliminary data.</text>
</comment>
<keyword evidence="3" id="KW-1185">Reference proteome</keyword>
<dbReference type="AlphaFoldDB" id="A0A6A5FRC7"/>
<gene>
    <name evidence="2" type="ORF">PFLUV_G00026630</name>
</gene>
<evidence type="ECO:0000256" key="1">
    <source>
        <dbReference type="SAM" id="MobiDB-lite"/>
    </source>
</evidence>
<dbReference type="EMBL" id="VHII01000002">
    <property type="protein sequence ID" value="KAF1394382.1"/>
    <property type="molecule type" value="Genomic_DNA"/>
</dbReference>
<reference evidence="2 3" key="1">
    <citation type="submission" date="2019-06" db="EMBL/GenBank/DDBJ databases">
        <title>A chromosome-scale genome assembly of the European perch, Perca fluviatilis.</title>
        <authorList>
            <person name="Roques C."/>
            <person name="Zahm M."/>
            <person name="Cabau C."/>
            <person name="Klopp C."/>
            <person name="Bouchez O."/>
            <person name="Donnadieu C."/>
            <person name="Kuhl H."/>
            <person name="Gislard M."/>
            <person name="Guendouz S."/>
            <person name="Journot L."/>
            <person name="Haffray P."/>
            <person name="Bestin A."/>
            <person name="Morvezen R."/>
            <person name="Feron R."/>
            <person name="Wen M."/>
            <person name="Jouanno E."/>
            <person name="Herpin A."/>
            <person name="Schartl M."/>
            <person name="Postlethwait J."/>
            <person name="Schaerlinger B."/>
            <person name="Chardard D."/>
            <person name="Lecocq T."/>
            <person name="Poncet C."/>
            <person name="Jaffrelo L."/>
            <person name="Lampietro C."/>
            <person name="Guiguen Y."/>
        </authorList>
    </citation>
    <scope>NUCLEOTIDE SEQUENCE [LARGE SCALE GENOMIC DNA]</scope>
    <source>
        <tissue evidence="2">Blood</tissue>
    </source>
</reference>